<feature type="binding site" evidence="6">
    <location>
        <position position="86"/>
    </location>
    <ligand>
        <name>[4Fe-4S] cluster</name>
        <dbReference type="ChEBI" id="CHEBI:49883"/>
        <note>4Fe-4S-S-AdoMet</note>
    </ligand>
</feature>
<dbReference type="GO" id="GO:0051539">
    <property type="term" value="F:4 iron, 4 sulfur cluster binding"/>
    <property type="evidence" value="ECO:0007669"/>
    <property type="project" value="UniProtKB-KW"/>
</dbReference>
<dbReference type="SUPFAM" id="SSF102114">
    <property type="entry name" value="Radical SAM enzymes"/>
    <property type="match status" value="1"/>
</dbReference>
<evidence type="ECO:0000259" key="7">
    <source>
        <dbReference type="PROSITE" id="PS51918"/>
    </source>
</evidence>
<keyword evidence="8" id="KW-0456">Lyase</keyword>
<proteinExistence type="predicted"/>
<dbReference type="PIRSF" id="PIRSF004869">
    <property type="entry name" value="PflX_prd"/>
    <property type="match status" value="1"/>
</dbReference>
<evidence type="ECO:0000256" key="1">
    <source>
        <dbReference type="ARBA" id="ARBA00022485"/>
    </source>
</evidence>
<dbReference type="InterPro" id="IPR027596">
    <property type="entry name" value="AmmeMemoSam_rS"/>
</dbReference>
<dbReference type="PANTHER" id="PTHR30352:SF5">
    <property type="entry name" value="PYRUVATE FORMATE-LYASE 1-ACTIVATING ENZYME"/>
    <property type="match status" value="1"/>
</dbReference>
<gene>
    <name evidence="8" type="ORF">DFO77_11865</name>
</gene>
<dbReference type="EMBL" id="QPIZ01000018">
    <property type="protein sequence ID" value="RCW31348.1"/>
    <property type="molecule type" value="Genomic_DNA"/>
</dbReference>
<evidence type="ECO:0000256" key="4">
    <source>
        <dbReference type="ARBA" id="ARBA00023004"/>
    </source>
</evidence>
<feature type="binding site" evidence="6">
    <location>
        <position position="82"/>
    </location>
    <ligand>
        <name>[4Fe-4S] cluster</name>
        <dbReference type="ChEBI" id="CHEBI:49883"/>
        <note>4Fe-4S-S-AdoMet</note>
    </ligand>
</feature>
<keyword evidence="9" id="KW-1185">Reference proteome</keyword>
<comment type="cofactor">
    <cofactor evidence="6">
        <name>[4Fe-4S] cluster</name>
        <dbReference type="ChEBI" id="CHEBI:49883"/>
    </cofactor>
    <text evidence="6">Binds 1 [4Fe-4S] cluster. The cluster is coordinated with 3 cysteines and an exchangeable S-adenosyl-L-methionine.</text>
</comment>
<dbReference type="InterPro" id="IPR007197">
    <property type="entry name" value="rSAM"/>
</dbReference>
<dbReference type="AlphaFoldDB" id="A0A368UR83"/>
<keyword evidence="4 6" id="KW-0408">Iron</keyword>
<dbReference type="SMART" id="SM00729">
    <property type="entry name" value="Elp3"/>
    <property type="match status" value="1"/>
</dbReference>
<dbReference type="PANTHER" id="PTHR30352">
    <property type="entry name" value="PYRUVATE FORMATE-LYASE-ACTIVATING ENZYME"/>
    <property type="match status" value="1"/>
</dbReference>
<accession>A0A368UR83</accession>
<dbReference type="NCBIfam" id="TIGR04337">
    <property type="entry name" value="AmmeMemoSam_rS"/>
    <property type="match status" value="1"/>
</dbReference>
<dbReference type="SFLD" id="SFLDG01101">
    <property type="entry name" value="Uncharacterised_Radical_SAM_Su"/>
    <property type="match status" value="1"/>
</dbReference>
<dbReference type="InterPro" id="IPR016431">
    <property type="entry name" value="Pyrv-formate_lyase-activ_prd"/>
</dbReference>
<keyword evidence="1" id="KW-0004">4Fe-4S</keyword>
<name>A0A368UR83_9BACT</name>
<keyword evidence="3 6" id="KW-0479">Metal-binding</keyword>
<keyword evidence="8" id="KW-0670">Pyruvate</keyword>
<evidence type="ECO:0000256" key="5">
    <source>
        <dbReference type="ARBA" id="ARBA00023014"/>
    </source>
</evidence>
<sequence>MKEALIYEKFDDGNVKCNLCAHHCKIAPGKWGICNVRENIDGTLYTHVYGRTIARHTDPVEKKPLYHFYPGSRAFSIGTAGCNFHCDFCQNCEISQVTSPGILELGSSASPEEIVQEALNAGCKSIAYTYTEPTIFFEYCNDIGLLARKAGLKNILVSNGFMTREMLDIAALWLDAINVDLKAFHEDAYRRLMGGRLQPVLENMKYIVGKGIWLEVTSLIIPGINDSAGDLHQMAHFVADELGVDVPWHISRFFPGYKMQDVPPTPLGTLQRAVEAGKEAGLNYIYVGNVPASADQNTFCPGCGAVLIKRVGYHVLFNHIKQGHCPDCGYEIAVVN</sequence>
<evidence type="ECO:0000256" key="6">
    <source>
        <dbReference type="PIRSR" id="PIRSR004869-50"/>
    </source>
</evidence>
<protein>
    <submittedName>
        <fullName evidence="8">Pyruvate formate lyase activating enzyme</fullName>
    </submittedName>
</protein>
<evidence type="ECO:0000313" key="9">
    <source>
        <dbReference type="Proteomes" id="UP000252733"/>
    </source>
</evidence>
<dbReference type="RefSeq" id="WP_114437470.1">
    <property type="nucleotide sequence ID" value="NZ_QPIZ01000018.1"/>
</dbReference>
<dbReference type="PROSITE" id="PS51918">
    <property type="entry name" value="RADICAL_SAM"/>
    <property type="match status" value="1"/>
</dbReference>
<feature type="binding site" evidence="6">
    <location>
        <position position="89"/>
    </location>
    <ligand>
        <name>[4Fe-4S] cluster</name>
        <dbReference type="ChEBI" id="CHEBI:49883"/>
        <note>4Fe-4S-S-AdoMet</note>
    </ligand>
</feature>
<comment type="caution">
    <text evidence="8">The sequence shown here is derived from an EMBL/GenBank/DDBJ whole genome shotgun (WGS) entry which is preliminary data.</text>
</comment>
<dbReference type="GO" id="GO:0046872">
    <property type="term" value="F:metal ion binding"/>
    <property type="evidence" value="ECO:0007669"/>
    <property type="project" value="UniProtKB-KW"/>
</dbReference>
<dbReference type="CDD" id="cd01335">
    <property type="entry name" value="Radical_SAM"/>
    <property type="match status" value="1"/>
</dbReference>
<organism evidence="8 9">
    <name type="scientific">Marinilabilia salmonicolor</name>
    <dbReference type="NCBI Taxonomy" id="989"/>
    <lineage>
        <taxon>Bacteria</taxon>
        <taxon>Pseudomonadati</taxon>
        <taxon>Bacteroidota</taxon>
        <taxon>Bacteroidia</taxon>
        <taxon>Marinilabiliales</taxon>
        <taxon>Marinilabiliaceae</taxon>
        <taxon>Marinilabilia</taxon>
    </lineage>
</organism>
<dbReference type="GO" id="GO:0016829">
    <property type="term" value="F:lyase activity"/>
    <property type="evidence" value="ECO:0007669"/>
    <property type="project" value="UniProtKB-KW"/>
</dbReference>
<dbReference type="Pfam" id="PF04055">
    <property type="entry name" value="Radical_SAM"/>
    <property type="match status" value="1"/>
</dbReference>
<dbReference type="InterPro" id="IPR058240">
    <property type="entry name" value="rSAM_sf"/>
</dbReference>
<dbReference type="Gene3D" id="3.20.20.70">
    <property type="entry name" value="Aldolase class I"/>
    <property type="match status" value="1"/>
</dbReference>
<keyword evidence="5 6" id="KW-0411">Iron-sulfur</keyword>
<keyword evidence="2 6" id="KW-0949">S-adenosyl-L-methionine</keyword>
<dbReference type="InterPro" id="IPR013785">
    <property type="entry name" value="Aldolase_TIM"/>
</dbReference>
<dbReference type="InterPro" id="IPR034457">
    <property type="entry name" value="Organic_radical-activating"/>
</dbReference>
<feature type="domain" description="Radical SAM core" evidence="7">
    <location>
        <begin position="67"/>
        <end position="291"/>
    </location>
</feature>
<dbReference type="Proteomes" id="UP000252733">
    <property type="component" value="Unassembled WGS sequence"/>
</dbReference>
<dbReference type="InterPro" id="IPR006638">
    <property type="entry name" value="Elp3/MiaA/NifB-like_rSAM"/>
</dbReference>
<reference evidence="8 9" key="1">
    <citation type="submission" date="2018-07" db="EMBL/GenBank/DDBJ databases">
        <title>Freshwater and sediment microbial communities from various areas in North America, analyzing microbe dynamics in response to fracking.</title>
        <authorList>
            <person name="Lamendella R."/>
        </authorList>
    </citation>
    <scope>NUCLEOTIDE SEQUENCE [LARGE SCALE GENOMIC DNA]</scope>
    <source>
        <strain evidence="8 9">160A</strain>
    </source>
</reference>
<evidence type="ECO:0000313" key="8">
    <source>
        <dbReference type="EMBL" id="RCW31348.1"/>
    </source>
</evidence>
<dbReference type="SFLD" id="SFLDS00029">
    <property type="entry name" value="Radical_SAM"/>
    <property type="match status" value="1"/>
</dbReference>
<evidence type="ECO:0000256" key="3">
    <source>
        <dbReference type="ARBA" id="ARBA00022723"/>
    </source>
</evidence>
<evidence type="ECO:0000256" key="2">
    <source>
        <dbReference type="ARBA" id="ARBA00022691"/>
    </source>
</evidence>